<evidence type="ECO:0000256" key="1">
    <source>
        <dbReference type="SAM" id="SignalP"/>
    </source>
</evidence>
<gene>
    <name evidence="3" type="primary">LOC107266946</name>
</gene>
<keyword evidence="2" id="KW-1185">Reference proteome</keyword>
<feature type="signal peptide" evidence="1">
    <location>
        <begin position="1"/>
        <end position="22"/>
    </location>
</feature>
<protein>
    <submittedName>
        <fullName evidence="3">Uncharacterized protein LOC107266946</fullName>
    </submittedName>
</protein>
<accession>A0AAJ7FII6</accession>
<evidence type="ECO:0000313" key="3">
    <source>
        <dbReference type="RefSeq" id="XP_015593504.1"/>
    </source>
</evidence>
<evidence type="ECO:0000313" key="2">
    <source>
        <dbReference type="Proteomes" id="UP000694920"/>
    </source>
</evidence>
<dbReference type="AlphaFoldDB" id="A0AAJ7FII6"/>
<dbReference type="Proteomes" id="UP000694920">
    <property type="component" value="Unplaced"/>
</dbReference>
<dbReference type="KEGG" id="ccin:107266946"/>
<sequence>MTVMIRLLIVAFIGAMWYTALTDTASIGTKDLSYQLQRMARDTSSKDKKSSAADHRICYNTPCGWAVYVPFTRRIEYFMKNTCECLDSSYKCIRVDDDLSVSAYVYECRQNTTADDIESPEDAI</sequence>
<feature type="chain" id="PRO_5042480882" evidence="1">
    <location>
        <begin position="23"/>
        <end position="124"/>
    </location>
</feature>
<name>A0AAJ7FII6_CEPCN</name>
<reference evidence="3" key="1">
    <citation type="submission" date="2025-08" db="UniProtKB">
        <authorList>
            <consortium name="RefSeq"/>
        </authorList>
    </citation>
    <scope>IDENTIFICATION</scope>
</reference>
<keyword evidence="1" id="KW-0732">Signal</keyword>
<proteinExistence type="predicted"/>
<dbReference type="RefSeq" id="XP_015593504.1">
    <property type="nucleotide sequence ID" value="XM_015738018.2"/>
</dbReference>
<organism evidence="2 3">
    <name type="scientific">Cephus cinctus</name>
    <name type="common">Wheat stem sawfly</name>
    <dbReference type="NCBI Taxonomy" id="211228"/>
    <lineage>
        <taxon>Eukaryota</taxon>
        <taxon>Metazoa</taxon>
        <taxon>Ecdysozoa</taxon>
        <taxon>Arthropoda</taxon>
        <taxon>Hexapoda</taxon>
        <taxon>Insecta</taxon>
        <taxon>Pterygota</taxon>
        <taxon>Neoptera</taxon>
        <taxon>Endopterygota</taxon>
        <taxon>Hymenoptera</taxon>
        <taxon>Cephoidea</taxon>
        <taxon>Cephidae</taxon>
        <taxon>Cephus</taxon>
    </lineage>
</organism>
<dbReference type="GeneID" id="107266946"/>